<keyword evidence="13" id="KW-1185">Reference proteome</keyword>
<evidence type="ECO:0000256" key="10">
    <source>
        <dbReference type="RuleBase" id="RU362081"/>
    </source>
</evidence>
<dbReference type="SUPFAM" id="SSF81665">
    <property type="entry name" value="Calcium ATPase, transmembrane domain M"/>
    <property type="match status" value="1"/>
</dbReference>
<dbReference type="Gene3D" id="2.70.150.10">
    <property type="entry name" value="Calcium-transporting ATPase, cytoplasmic transduction domain A"/>
    <property type="match status" value="1"/>
</dbReference>
<comment type="subcellular location">
    <subcellularLocation>
        <location evidence="10">Cell membrane</location>
    </subcellularLocation>
    <subcellularLocation>
        <location evidence="1">Membrane</location>
    </subcellularLocation>
</comment>
<dbReference type="GO" id="GO:0015086">
    <property type="term" value="F:cadmium ion transmembrane transporter activity"/>
    <property type="evidence" value="ECO:0007669"/>
    <property type="project" value="TreeGrafter"/>
</dbReference>
<dbReference type="InterPro" id="IPR008250">
    <property type="entry name" value="ATPase_P-typ_transduc_dom_A_sf"/>
</dbReference>
<dbReference type="NCBIfam" id="TIGR01494">
    <property type="entry name" value="ATPase_P-type"/>
    <property type="match status" value="1"/>
</dbReference>
<dbReference type="InterPro" id="IPR018303">
    <property type="entry name" value="ATPase_P-typ_P_site"/>
</dbReference>
<dbReference type="NCBIfam" id="TIGR01525">
    <property type="entry name" value="ATPase-IB_hvy"/>
    <property type="match status" value="1"/>
</dbReference>
<keyword evidence="6 10" id="KW-1133">Transmembrane helix</keyword>
<evidence type="ECO:0000256" key="1">
    <source>
        <dbReference type="ARBA" id="ARBA00004370"/>
    </source>
</evidence>
<dbReference type="InterPro" id="IPR036412">
    <property type="entry name" value="HAD-like_sf"/>
</dbReference>
<dbReference type="InterPro" id="IPR027256">
    <property type="entry name" value="P-typ_ATPase_IB"/>
</dbReference>
<keyword evidence="10" id="KW-0547">Nucleotide-binding</keyword>
<keyword evidence="3 10" id="KW-0812">Transmembrane</keyword>
<dbReference type="InterPro" id="IPR023298">
    <property type="entry name" value="ATPase_P-typ_TM_dom_sf"/>
</dbReference>
<gene>
    <name evidence="12" type="ORF">BC792_11312</name>
</gene>
<reference evidence="12 13" key="1">
    <citation type="submission" date="2019-07" db="EMBL/GenBank/DDBJ databases">
        <title>Genomic Encyclopedia of Archaeal and Bacterial Type Strains, Phase II (KMG-II): from individual species to whole genera.</title>
        <authorList>
            <person name="Goeker M."/>
        </authorList>
    </citation>
    <scope>NUCLEOTIDE SEQUENCE [LARGE SCALE GENOMIC DNA]</scope>
    <source>
        <strain evidence="12 13">DSM 18850</strain>
    </source>
</reference>
<evidence type="ECO:0000256" key="6">
    <source>
        <dbReference type="ARBA" id="ARBA00022989"/>
    </source>
</evidence>
<dbReference type="Gene3D" id="3.40.50.1000">
    <property type="entry name" value="HAD superfamily/HAD-like"/>
    <property type="match status" value="1"/>
</dbReference>
<dbReference type="GO" id="GO:0005524">
    <property type="term" value="F:ATP binding"/>
    <property type="evidence" value="ECO:0007669"/>
    <property type="project" value="UniProtKB-UniRule"/>
</dbReference>
<dbReference type="EMBL" id="VNHX01000013">
    <property type="protein sequence ID" value="TYP94144.1"/>
    <property type="molecule type" value="Genomic_DNA"/>
</dbReference>
<feature type="transmembrane region" description="Helical" evidence="10">
    <location>
        <begin position="75"/>
        <end position="94"/>
    </location>
</feature>
<dbReference type="Pfam" id="PF00122">
    <property type="entry name" value="E1-E2_ATPase"/>
    <property type="match status" value="1"/>
</dbReference>
<feature type="transmembrane region" description="Helical" evidence="10">
    <location>
        <begin position="160"/>
        <end position="178"/>
    </location>
</feature>
<evidence type="ECO:0000313" key="13">
    <source>
        <dbReference type="Proteomes" id="UP000325105"/>
    </source>
</evidence>
<dbReference type="GO" id="GO:0046872">
    <property type="term" value="F:metal ion binding"/>
    <property type="evidence" value="ECO:0007669"/>
    <property type="project" value="UniProtKB-KW"/>
</dbReference>
<dbReference type="PANTHER" id="PTHR48085">
    <property type="entry name" value="CADMIUM/ZINC-TRANSPORTING ATPASE HMA2-RELATED"/>
    <property type="match status" value="1"/>
</dbReference>
<dbReference type="AlphaFoldDB" id="A0A5S5DEY2"/>
<dbReference type="SFLD" id="SFLDG00002">
    <property type="entry name" value="C1.7:_P-type_atpase_like"/>
    <property type="match status" value="1"/>
</dbReference>
<dbReference type="PROSITE" id="PS00154">
    <property type="entry name" value="ATPASE_E1_E2"/>
    <property type="match status" value="1"/>
</dbReference>
<feature type="transmembrane region" description="Helical" evidence="10">
    <location>
        <begin position="668"/>
        <end position="686"/>
    </location>
</feature>
<evidence type="ECO:0000256" key="4">
    <source>
        <dbReference type="ARBA" id="ARBA00022723"/>
    </source>
</evidence>
<keyword evidence="5" id="KW-1278">Translocase</keyword>
<keyword evidence="4 10" id="KW-0479">Metal-binding</keyword>
<name>A0A5S5DEY2_9SPHI</name>
<feature type="transmembrane region" description="Helical" evidence="10">
    <location>
        <begin position="341"/>
        <end position="362"/>
    </location>
</feature>
<evidence type="ECO:0000256" key="3">
    <source>
        <dbReference type="ARBA" id="ARBA00022692"/>
    </source>
</evidence>
<dbReference type="SFLD" id="SFLDS00003">
    <property type="entry name" value="Haloacid_Dehalogenase"/>
    <property type="match status" value="1"/>
</dbReference>
<comment type="catalytic activity">
    <reaction evidence="9">
        <text>Zn(2+)(in) + ATP + H2O = Zn(2+)(out) + ADP + phosphate + H(+)</text>
        <dbReference type="Rhea" id="RHEA:20621"/>
        <dbReference type="ChEBI" id="CHEBI:15377"/>
        <dbReference type="ChEBI" id="CHEBI:15378"/>
        <dbReference type="ChEBI" id="CHEBI:29105"/>
        <dbReference type="ChEBI" id="CHEBI:30616"/>
        <dbReference type="ChEBI" id="CHEBI:43474"/>
        <dbReference type="ChEBI" id="CHEBI:456216"/>
        <dbReference type="EC" id="7.2.2.12"/>
    </reaction>
</comment>
<dbReference type="Pfam" id="PF00702">
    <property type="entry name" value="Hydrolase"/>
    <property type="match status" value="1"/>
</dbReference>
<evidence type="ECO:0000259" key="11">
    <source>
        <dbReference type="Pfam" id="PF00122"/>
    </source>
</evidence>
<keyword evidence="7 10" id="KW-0472">Membrane</keyword>
<feature type="transmembrane region" description="Helical" evidence="10">
    <location>
        <begin position="106"/>
        <end position="124"/>
    </location>
</feature>
<comment type="caution">
    <text evidence="12">The sequence shown here is derived from an EMBL/GenBank/DDBJ whole genome shotgun (WGS) entry which is preliminary data.</text>
</comment>
<feature type="transmembrane region" description="Helical" evidence="10">
    <location>
        <begin position="309"/>
        <end position="329"/>
    </location>
</feature>
<dbReference type="PANTHER" id="PTHR48085:SF5">
    <property type="entry name" value="CADMIUM_ZINC-TRANSPORTING ATPASE HMA4-RELATED"/>
    <property type="match status" value="1"/>
</dbReference>
<protein>
    <recommendedName>
        <fullName evidence="8">P-type Zn(2+) transporter</fullName>
        <ecNumber evidence="8">7.2.2.12</ecNumber>
    </recommendedName>
</protein>
<dbReference type="SFLD" id="SFLDF00027">
    <property type="entry name" value="p-type_atpase"/>
    <property type="match status" value="1"/>
</dbReference>
<evidence type="ECO:0000313" key="12">
    <source>
        <dbReference type="EMBL" id="TYP94144.1"/>
    </source>
</evidence>
<dbReference type="PRINTS" id="PR00119">
    <property type="entry name" value="CATATPASE"/>
</dbReference>
<keyword evidence="10" id="KW-0067">ATP-binding</keyword>
<dbReference type="InterPro" id="IPR051014">
    <property type="entry name" value="Cation_Transport_ATPase_IB"/>
</dbReference>
<dbReference type="GO" id="GO:0005886">
    <property type="term" value="C:plasma membrane"/>
    <property type="evidence" value="ECO:0007669"/>
    <property type="project" value="UniProtKB-SubCell"/>
</dbReference>
<evidence type="ECO:0000256" key="2">
    <source>
        <dbReference type="ARBA" id="ARBA00006024"/>
    </source>
</evidence>
<dbReference type="InterPro" id="IPR023214">
    <property type="entry name" value="HAD_sf"/>
</dbReference>
<dbReference type="NCBIfam" id="TIGR01512">
    <property type="entry name" value="ATPase-IB2_Cd"/>
    <property type="match status" value="1"/>
</dbReference>
<dbReference type="GO" id="GO:0016887">
    <property type="term" value="F:ATP hydrolysis activity"/>
    <property type="evidence" value="ECO:0007669"/>
    <property type="project" value="InterPro"/>
</dbReference>
<organism evidence="12 13">
    <name type="scientific">Sphingobacterium allocomposti</name>
    <dbReference type="NCBI Taxonomy" id="415956"/>
    <lineage>
        <taxon>Bacteria</taxon>
        <taxon>Pseudomonadati</taxon>
        <taxon>Bacteroidota</taxon>
        <taxon>Sphingobacteriia</taxon>
        <taxon>Sphingobacteriales</taxon>
        <taxon>Sphingobacteriaceae</taxon>
        <taxon>Sphingobacterium</taxon>
    </lineage>
</organism>
<dbReference type="InterPro" id="IPR001757">
    <property type="entry name" value="P_typ_ATPase"/>
</dbReference>
<dbReference type="InterPro" id="IPR023299">
    <property type="entry name" value="ATPase_P-typ_cyto_dom_N"/>
</dbReference>
<dbReference type="EC" id="7.2.2.12" evidence="8"/>
<dbReference type="SUPFAM" id="SSF56784">
    <property type="entry name" value="HAD-like"/>
    <property type="match status" value="1"/>
</dbReference>
<evidence type="ECO:0000256" key="8">
    <source>
        <dbReference type="ARBA" id="ARBA00039097"/>
    </source>
</evidence>
<dbReference type="InterPro" id="IPR059000">
    <property type="entry name" value="ATPase_P-type_domA"/>
</dbReference>
<keyword evidence="10" id="KW-1003">Cell membrane</keyword>
<comment type="similarity">
    <text evidence="2 10">Belongs to the cation transport ATPase (P-type) (TC 3.A.3) family. Type IB subfamily.</text>
</comment>
<dbReference type="Proteomes" id="UP000325105">
    <property type="component" value="Unassembled WGS sequence"/>
</dbReference>
<feature type="domain" description="P-type ATPase A" evidence="11">
    <location>
        <begin position="191"/>
        <end position="290"/>
    </location>
</feature>
<evidence type="ECO:0000256" key="9">
    <source>
        <dbReference type="ARBA" id="ARBA00047308"/>
    </source>
</evidence>
<evidence type="ECO:0000256" key="7">
    <source>
        <dbReference type="ARBA" id="ARBA00023136"/>
    </source>
</evidence>
<evidence type="ECO:0000256" key="5">
    <source>
        <dbReference type="ARBA" id="ARBA00022967"/>
    </source>
</evidence>
<feature type="transmembrane region" description="Helical" evidence="10">
    <location>
        <begin position="136"/>
        <end position="154"/>
    </location>
</feature>
<accession>A0A5S5DEY2</accession>
<dbReference type="Gene3D" id="3.40.1110.10">
    <property type="entry name" value="Calcium-transporting ATPase, cytoplasmic domain N"/>
    <property type="match status" value="1"/>
</dbReference>
<proteinExistence type="inferred from homology"/>
<sequence>MPIFIIMIECVPPVQGGAEQAATQERKFMEVHSNRHRSVDPHVEAGCCCSAPAPAGKHSSTSTDGKPPQRQWKQVRLFAPAILSLLLLLSGLAFDNWVPQPWFVGWTRLAWYILAYLPVGLPVLRDAGISIGKGDVFSEFFLMGIATIGAFAIGEYPEGVAVMLFYAVGETFQGLAVARAKGNIKALLDQRPDEVTVVDGDRLTSIRAEEAKIGDIIQLKPGEKLGLDGELISEHASFDTAALTGESVPDRKAKGESVLAGMINLRSVSRVKVTAAYSDSKLSRILEMVQQATSQKAPTELFIRKFAKVYTPIVVFLAISIWLLPYFIVDSYSFSDWLYRALVFLVISCPCALVISIPLGYFGGIGAASRNGILFKGSNYLDALANIRHVVMDKTGTMTEGVFEVKDVWWAEGVDADRLLDMVNVLESHSTHPVATAIRAYGGVPKNDIKLRDVEEVAGYGLQATFEDQLLLVGNFKLLDKFGVPYTLDSVETRLTTIAVAWGGKFMGHITIADRIKDDSVQAIRRLHKLGVKTTMLSGDKGAVVAHVADKLGIDSAFGDLLPEDKVDKLRDIKDRGERVAFVGDGVNDAPVVALSDVGIAMGGLGSDATIETADVVIQDDKPSRIATAIEIGRQTRRIVWQNIMLAFMVKAAVLLLGAGGLATMWEAVFADVGVALLAILNAIRIQRMRFS</sequence>
<dbReference type="InterPro" id="IPR044492">
    <property type="entry name" value="P_typ_ATPase_HD_dom"/>
</dbReference>
<dbReference type="GO" id="GO:0016463">
    <property type="term" value="F:P-type zinc transporter activity"/>
    <property type="evidence" value="ECO:0007669"/>
    <property type="project" value="UniProtKB-EC"/>
</dbReference>
<feature type="transmembrane region" description="Helical" evidence="10">
    <location>
        <begin position="644"/>
        <end position="662"/>
    </location>
</feature>
<dbReference type="SUPFAM" id="SSF81653">
    <property type="entry name" value="Calcium ATPase, transduction domain A"/>
    <property type="match status" value="1"/>
</dbReference>